<name>A0A2N3G3Y7_9ACTN</name>
<dbReference type="Pfam" id="PF03060">
    <property type="entry name" value="NMO"/>
    <property type="match status" value="2"/>
</dbReference>
<keyword evidence="2" id="KW-0288">FMN</keyword>
<reference evidence="4 5" key="1">
    <citation type="journal article" date="2017" name="ISME J.">
        <title>Potential for microbial H2 and metal transformations associated with novel bacteria and archaea in deep terrestrial subsurface sediments.</title>
        <authorList>
            <person name="Hernsdorf A.W."/>
            <person name="Amano Y."/>
            <person name="Miyakawa K."/>
            <person name="Ise K."/>
            <person name="Suzuki Y."/>
            <person name="Anantharaman K."/>
            <person name="Probst A."/>
            <person name="Burstein D."/>
            <person name="Thomas B.C."/>
            <person name="Banfield J.F."/>
        </authorList>
    </citation>
    <scope>NUCLEOTIDE SEQUENCE [LARGE SCALE GENOMIC DNA]</scope>
    <source>
        <strain evidence="4">HGW-Actinobacteria-3</strain>
    </source>
</reference>
<keyword evidence="1" id="KW-0285">Flavoprotein</keyword>
<dbReference type="Proteomes" id="UP000233654">
    <property type="component" value="Unassembled WGS sequence"/>
</dbReference>
<dbReference type="GO" id="GO:0018580">
    <property type="term" value="F:nitronate monooxygenase activity"/>
    <property type="evidence" value="ECO:0007669"/>
    <property type="project" value="InterPro"/>
</dbReference>
<dbReference type="EMBL" id="PHEX01000104">
    <property type="protein sequence ID" value="PKQ27425.1"/>
    <property type="molecule type" value="Genomic_DNA"/>
</dbReference>
<sequence length="348" mass="36892">MKTRITELLGIEHPILLSGMSWISVPTLVAAVSNAGGLGMLATGALNVEETRKSVREIRELTDKPFGANASLLFPGAAQNAAVLLEEKVPVINFSLGKGDWIVRAANEYGGKVLATVTNARHAKRAQDYGSHGVIVTGNEAAAHGEAPTTFCLTPSVASALDIPVVVAGGVGDGRGLAAVLALGGEGVAMGTRLMTTRESPLHDNFKKLSIEKDIYDTIYSKKFDGLMCRVLDTPGARKATKHGIFPFGYLKAIPNSRAIARQIGLPYWKLFAGVLASGWKNATQLAYMANAFKQIHLASELGDVKAGVLPVGQVTGLMHDIPTVQELIDRIVKEAEEVMKSLNAKVG</sequence>
<keyword evidence="3" id="KW-0560">Oxidoreductase</keyword>
<dbReference type="CDD" id="cd04730">
    <property type="entry name" value="NPD_like"/>
    <property type="match status" value="1"/>
</dbReference>
<evidence type="ECO:0000256" key="1">
    <source>
        <dbReference type="ARBA" id="ARBA00022630"/>
    </source>
</evidence>
<dbReference type="PANTHER" id="PTHR32332:SF20">
    <property type="entry name" value="2-NITROPROPANE DIOXYGENASE-LIKE PROTEIN"/>
    <property type="match status" value="1"/>
</dbReference>
<accession>A0A2N3G3Y7</accession>
<dbReference type="InterPro" id="IPR004136">
    <property type="entry name" value="NMO"/>
</dbReference>
<dbReference type="SUPFAM" id="SSF51412">
    <property type="entry name" value="Inosine monophosphate dehydrogenase (IMPDH)"/>
    <property type="match status" value="1"/>
</dbReference>
<evidence type="ECO:0000313" key="4">
    <source>
        <dbReference type="EMBL" id="PKQ27425.1"/>
    </source>
</evidence>
<gene>
    <name evidence="4" type="ORF">CVT63_08085</name>
</gene>
<proteinExistence type="predicted"/>
<evidence type="ECO:0000313" key="5">
    <source>
        <dbReference type="Proteomes" id="UP000233654"/>
    </source>
</evidence>
<protein>
    <submittedName>
        <fullName evidence="4">Enoyl-ACP reductase</fullName>
    </submittedName>
</protein>
<organism evidence="4 5">
    <name type="scientific">Candidatus Anoxymicrobium japonicum</name>
    <dbReference type="NCBI Taxonomy" id="2013648"/>
    <lineage>
        <taxon>Bacteria</taxon>
        <taxon>Bacillati</taxon>
        <taxon>Actinomycetota</taxon>
        <taxon>Candidatus Geothermincolia</taxon>
        <taxon>Candidatus Geothermincolales</taxon>
        <taxon>Candidatus Anoxymicrobiaceae</taxon>
        <taxon>Candidatus Anoxymicrobium</taxon>
    </lineage>
</organism>
<evidence type="ECO:0000256" key="3">
    <source>
        <dbReference type="ARBA" id="ARBA00023002"/>
    </source>
</evidence>
<comment type="caution">
    <text evidence="4">The sequence shown here is derived from an EMBL/GenBank/DDBJ whole genome shotgun (WGS) entry which is preliminary data.</text>
</comment>
<dbReference type="PANTHER" id="PTHR32332">
    <property type="entry name" value="2-NITROPROPANE DIOXYGENASE"/>
    <property type="match status" value="1"/>
</dbReference>
<dbReference type="AlphaFoldDB" id="A0A2N3G3Y7"/>
<dbReference type="InterPro" id="IPR013785">
    <property type="entry name" value="Aldolase_TIM"/>
</dbReference>
<evidence type="ECO:0000256" key="2">
    <source>
        <dbReference type="ARBA" id="ARBA00022643"/>
    </source>
</evidence>
<dbReference type="Gene3D" id="3.20.20.70">
    <property type="entry name" value="Aldolase class I"/>
    <property type="match status" value="1"/>
</dbReference>